<dbReference type="InterPro" id="IPR037481">
    <property type="entry name" value="LacX"/>
</dbReference>
<organism evidence="1 2">
    <name type="scientific">Gluconacetobacter takamatsuzukensis</name>
    <dbReference type="NCBI Taxonomy" id="1286190"/>
    <lineage>
        <taxon>Bacteria</taxon>
        <taxon>Pseudomonadati</taxon>
        <taxon>Pseudomonadota</taxon>
        <taxon>Alphaproteobacteria</taxon>
        <taxon>Acetobacterales</taxon>
        <taxon>Acetobacteraceae</taxon>
        <taxon>Gluconacetobacter</taxon>
    </lineage>
</organism>
<comment type="caution">
    <text evidence="1">The sequence shown here is derived from an EMBL/GenBank/DDBJ whole genome shotgun (WGS) entry which is preliminary data.</text>
</comment>
<sequence>MTDHVFGSGRIKARVAAQGAELQSLADGAGQDRLWAGLPAWPRRSPVLFPIVGRLPDDTARIDGQPFHITQHGFARDRAFAWHDRRPDGCTLTLTDDADSHTIFPYRFALTLDYQAEGDTLHVRYRLHNPDPARTLPASLGAHPAFAWPQQQGSAKTDHVLTFERPEPAPIRRVAGGLLQPESFPTPIEGRTLALSDALFVDDAIIMDAPASRSVRFHAPDGTGVTVAWEGFRELGLWTKPGADFLCIEPWYGFATPQGFSGEFTNKPGLLHLAPGEEWHASWSVTVDSPAIPA</sequence>
<dbReference type="InterPro" id="IPR008183">
    <property type="entry name" value="Aldose_1/G6P_1-epimerase"/>
</dbReference>
<dbReference type="AlphaFoldDB" id="A0A7W4PNK4"/>
<keyword evidence="2" id="KW-1185">Reference proteome</keyword>
<dbReference type="GO" id="GO:0016853">
    <property type="term" value="F:isomerase activity"/>
    <property type="evidence" value="ECO:0007669"/>
    <property type="project" value="InterPro"/>
</dbReference>
<dbReference type="CDD" id="cd09024">
    <property type="entry name" value="Aldose_epim_lacX"/>
    <property type="match status" value="1"/>
</dbReference>
<accession>A0A7W4PNK4</accession>
<dbReference type="SUPFAM" id="SSF74650">
    <property type="entry name" value="Galactose mutarotase-like"/>
    <property type="match status" value="1"/>
</dbReference>
<gene>
    <name evidence="1" type="ORF">HLH27_04110</name>
</gene>
<dbReference type="RefSeq" id="WP_182948016.1">
    <property type="nucleotide sequence ID" value="NZ_JABEQK010000002.1"/>
</dbReference>
<evidence type="ECO:0000313" key="1">
    <source>
        <dbReference type="EMBL" id="MBB2204203.1"/>
    </source>
</evidence>
<dbReference type="Proteomes" id="UP000540556">
    <property type="component" value="Unassembled WGS sequence"/>
</dbReference>
<protein>
    <submittedName>
        <fullName evidence="1">Aldose 1-epimerase family protein</fullName>
    </submittedName>
</protein>
<dbReference type="GO" id="GO:0005975">
    <property type="term" value="P:carbohydrate metabolic process"/>
    <property type="evidence" value="ECO:0007669"/>
    <property type="project" value="InterPro"/>
</dbReference>
<dbReference type="InterPro" id="IPR011013">
    <property type="entry name" value="Gal_mutarotase_sf_dom"/>
</dbReference>
<dbReference type="EMBL" id="JABEQK010000002">
    <property type="protein sequence ID" value="MBB2204203.1"/>
    <property type="molecule type" value="Genomic_DNA"/>
</dbReference>
<proteinExistence type="predicted"/>
<dbReference type="Pfam" id="PF01263">
    <property type="entry name" value="Aldose_epim"/>
    <property type="match status" value="1"/>
</dbReference>
<name>A0A7W4PNK4_9PROT</name>
<evidence type="ECO:0000313" key="2">
    <source>
        <dbReference type="Proteomes" id="UP000540556"/>
    </source>
</evidence>
<dbReference type="GO" id="GO:0030246">
    <property type="term" value="F:carbohydrate binding"/>
    <property type="evidence" value="ECO:0007669"/>
    <property type="project" value="InterPro"/>
</dbReference>
<dbReference type="Gene3D" id="2.70.98.10">
    <property type="match status" value="1"/>
</dbReference>
<dbReference type="InterPro" id="IPR014718">
    <property type="entry name" value="GH-type_carb-bd"/>
</dbReference>
<reference evidence="1 2" key="1">
    <citation type="submission" date="2020-04" db="EMBL/GenBank/DDBJ databases">
        <title>Description of novel Gluconacetobacter.</title>
        <authorList>
            <person name="Sombolestani A."/>
        </authorList>
    </citation>
    <scope>NUCLEOTIDE SEQUENCE [LARGE SCALE GENOMIC DNA]</scope>
    <source>
        <strain evidence="1 2">LMG 27800</strain>
    </source>
</reference>